<dbReference type="EMBL" id="CP019082">
    <property type="protein sequence ID" value="APW62031.1"/>
    <property type="molecule type" value="Genomic_DNA"/>
</dbReference>
<dbReference type="Proteomes" id="UP000186309">
    <property type="component" value="Chromosome"/>
</dbReference>
<accession>A0A1U7CSX4</accession>
<protein>
    <submittedName>
        <fullName evidence="1">Uncharacterized protein</fullName>
    </submittedName>
</protein>
<proteinExistence type="predicted"/>
<sequence>MMTLGMAVQVLNQRRHHGHSDWYVSGDGDDDAKALVLGRDRYEFFEPFEALAIAEKYMSSCLMRT</sequence>
<dbReference type="AlphaFoldDB" id="A0A1U7CSX4"/>
<name>A0A1U7CSX4_9BACT</name>
<evidence type="ECO:0000313" key="1">
    <source>
        <dbReference type="EMBL" id="APW62031.1"/>
    </source>
</evidence>
<reference evidence="2" key="1">
    <citation type="submission" date="2016-12" db="EMBL/GenBank/DDBJ databases">
        <title>Comparative genomics of four Isosphaeraceae planctomycetes: a common pool of plasmids and glycoside hydrolase genes.</title>
        <authorList>
            <person name="Ivanova A."/>
        </authorList>
    </citation>
    <scope>NUCLEOTIDE SEQUENCE [LARGE SCALE GENOMIC DNA]</scope>
    <source>
        <strain evidence="2">PX4</strain>
    </source>
</reference>
<gene>
    <name evidence="1" type="ORF">BSF38_03563</name>
</gene>
<evidence type="ECO:0000313" key="2">
    <source>
        <dbReference type="Proteomes" id="UP000186309"/>
    </source>
</evidence>
<dbReference type="KEGG" id="pbor:BSF38_03563"/>
<organism evidence="1 2">
    <name type="scientific">Paludisphaera borealis</name>
    <dbReference type="NCBI Taxonomy" id="1387353"/>
    <lineage>
        <taxon>Bacteria</taxon>
        <taxon>Pseudomonadati</taxon>
        <taxon>Planctomycetota</taxon>
        <taxon>Planctomycetia</taxon>
        <taxon>Isosphaerales</taxon>
        <taxon>Isosphaeraceae</taxon>
        <taxon>Paludisphaera</taxon>
    </lineage>
</organism>
<keyword evidence="2" id="KW-1185">Reference proteome</keyword>